<dbReference type="EMBL" id="CP063164">
    <property type="protein sequence ID" value="QOR61684.1"/>
    <property type="molecule type" value="Genomic_DNA"/>
</dbReference>
<reference evidence="1 2" key="1">
    <citation type="submission" date="2020-10" db="EMBL/GenBank/DDBJ databases">
        <title>The genome of sulfurovum sp.</title>
        <authorList>
            <person name="Xie S."/>
            <person name="Shao Z."/>
            <person name="Jiang L."/>
        </authorList>
    </citation>
    <scope>NUCLEOTIDE SEQUENCE [LARGE SCALE GENOMIC DNA]</scope>
    <source>
        <strain evidence="1 2">ST-419</strain>
    </source>
</reference>
<dbReference type="KEGG" id="sinu:IMZ28_09645"/>
<dbReference type="AlphaFoldDB" id="A0A7M1S3B0"/>
<proteinExistence type="predicted"/>
<evidence type="ECO:0000313" key="1">
    <source>
        <dbReference type="EMBL" id="QOR61684.1"/>
    </source>
</evidence>
<gene>
    <name evidence="1" type="ORF">IMZ28_09645</name>
</gene>
<dbReference type="Proteomes" id="UP000595074">
    <property type="component" value="Chromosome"/>
</dbReference>
<dbReference type="RefSeq" id="WP_197548392.1">
    <property type="nucleotide sequence ID" value="NZ_CP063164.1"/>
</dbReference>
<sequence>MFTINVTKECGCFKKSAYENNKTFDNKDDALLQAKLMESHMNQKFCQKHLFWVEEDGNTFRINVEEKPKEESAGGCCGGGHCS</sequence>
<organism evidence="1 2">
    <name type="scientific">Sulfurovum indicum</name>
    <dbReference type="NCBI Taxonomy" id="2779528"/>
    <lineage>
        <taxon>Bacteria</taxon>
        <taxon>Pseudomonadati</taxon>
        <taxon>Campylobacterota</taxon>
        <taxon>Epsilonproteobacteria</taxon>
        <taxon>Campylobacterales</taxon>
        <taxon>Sulfurovaceae</taxon>
        <taxon>Sulfurovum</taxon>
    </lineage>
</organism>
<name>A0A7M1S3B0_9BACT</name>
<evidence type="ECO:0000313" key="2">
    <source>
        <dbReference type="Proteomes" id="UP000595074"/>
    </source>
</evidence>
<protein>
    <submittedName>
        <fullName evidence="1">Uncharacterized protein</fullName>
    </submittedName>
</protein>
<accession>A0A7M1S3B0</accession>
<keyword evidence="2" id="KW-1185">Reference proteome</keyword>